<reference evidence="1" key="1">
    <citation type="submission" date="2022-04" db="EMBL/GenBank/DDBJ databases">
        <title>Genome of the entomopathogenic fungus Entomophthora muscae.</title>
        <authorList>
            <person name="Elya C."/>
            <person name="Lovett B.R."/>
            <person name="Lee E."/>
            <person name="Macias A.M."/>
            <person name="Hajek A.E."/>
            <person name="De Bivort B.L."/>
            <person name="Kasson M.T."/>
            <person name="De Fine Licht H.H."/>
            <person name="Stajich J.E."/>
        </authorList>
    </citation>
    <scope>NUCLEOTIDE SEQUENCE</scope>
    <source>
        <strain evidence="1">Berkeley</strain>
    </source>
</reference>
<evidence type="ECO:0000313" key="2">
    <source>
        <dbReference type="Proteomes" id="UP001165960"/>
    </source>
</evidence>
<organism evidence="1 2">
    <name type="scientific">Entomophthora muscae</name>
    <dbReference type="NCBI Taxonomy" id="34485"/>
    <lineage>
        <taxon>Eukaryota</taxon>
        <taxon>Fungi</taxon>
        <taxon>Fungi incertae sedis</taxon>
        <taxon>Zoopagomycota</taxon>
        <taxon>Entomophthoromycotina</taxon>
        <taxon>Entomophthoromycetes</taxon>
        <taxon>Entomophthorales</taxon>
        <taxon>Entomophthoraceae</taxon>
        <taxon>Entomophthora</taxon>
    </lineage>
</organism>
<proteinExistence type="predicted"/>
<name>A0ACC2SV20_9FUNG</name>
<keyword evidence="2" id="KW-1185">Reference proteome</keyword>
<dbReference type="EMBL" id="QTSX02004300">
    <property type="protein sequence ID" value="KAJ9066248.1"/>
    <property type="molecule type" value="Genomic_DNA"/>
</dbReference>
<evidence type="ECO:0000313" key="1">
    <source>
        <dbReference type="EMBL" id="KAJ9066248.1"/>
    </source>
</evidence>
<sequence length="139" mass="15024">MKEIPTAPLLPNAPPAQDFSKLGFVYITVLGLADQVVPHTGSLRPFATAVNYLVCIAHIVYMAFQAQPASPLGVQSVSGMGHDSSRHTAQLNLFSAAFLGHYPELLASSWLLVCKMIVTLNQSYSNCDRTTVTAEYLAK</sequence>
<dbReference type="Proteomes" id="UP001165960">
    <property type="component" value="Unassembled WGS sequence"/>
</dbReference>
<comment type="caution">
    <text evidence="1">The sequence shown here is derived from an EMBL/GenBank/DDBJ whole genome shotgun (WGS) entry which is preliminary data.</text>
</comment>
<gene>
    <name evidence="1" type="ORF">DSO57_1011575</name>
</gene>
<protein>
    <submittedName>
        <fullName evidence="1">Uncharacterized protein</fullName>
    </submittedName>
</protein>
<accession>A0ACC2SV20</accession>